<dbReference type="OrthoDB" id="9810445at2"/>
<evidence type="ECO:0000256" key="4">
    <source>
        <dbReference type="ARBA" id="ARBA00022833"/>
    </source>
</evidence>
<evidence type="ECO:0000256" key="5">
    <source>
        <dbReference type="ARBA" id="ARBA00023049"/>
    </source>
</evidence>
<name>A0A5P9NPV3_9GAMM</name>
<sequence>MKKPLSATLTTITVIAGIISLSLLTGCATSPTGRSQLMLISPESAIVESKTAYLSTVSELEQENKLVNDPKVMDRVATITGRLVHVAKQQYPNTANWEWSVAIIDDPKTVNAWCMAGGRMAVYTGLLNKLKLTDDEFAQVMGHEISHALANHTAERMSRAMATSIGVIAIGAAADNHGAALLGAAAAAKLALELPNSRTAESEADAIGMRLATIAGYEPDAAVTLWQKMGESGGSTPPEFLSTHPAPGNRQAALKAMIPEMRQLNPTGTMAPVAPVQIVR</sequence>
<keyword evidence="2" id="KW-0479">Metal-binding</keyword>
<comment type="cofactor">
    <cofactor evidence="6">
        <name>Zn(2+)</name>
        <dbReference type="ChEBI" id="CHEBI:29105"/>
    </cofactor>
    <text evidence="6">Binds 1 zinc ion per subunit.</text>
</comment>
<dbReference type="GO" id="GO:0046872">
    <property type="term" value="F:metal ion binding"/>
    <property type="evidence" value="ECO:0007669"/>
    <property type="project" value="UniProtKB-KW"/>
</dbReference>
<keyword evidence="9" id="KW-1185">Reference proteome</keyword>
<dbReference type="PROSITE" id="PS51257">
    <property type="entry name" value="PROKAR_LIPOPROTEIN"/>
    <property type="match status" value="1"/>
</dbReference>
<dbReference type="PANTHER" id="PTHR22726">
    <property type="entry name" value="METALLOENDOPEPTIDASE OMA1"/>
    <property type="match status" value="1"/>
</dbReference>
<dbReference type="CDD" id="cd07331">
    <property type="entry name" value="M48C_Oma1_like"/>
    <property type="match status" value="1"/>
</dbReference>
<dbReference type="InterPro" id="IPR001915">
    <property type="entry name" value="Peptidase_M48"/>
</dbReference>
<protein>
    <submittedName>
        <fullName evidence="8">M48 family peptidase</fullName>
    </submittedName>
</protein>
<dbReference type="PANTHER" id="PTHR22726:SF1">
    <property type="entry name" value="METALLOENDOPEPTIDASE OMA1, MITOCHONDRIAL"/>
    <property type="match status" value="1"/>
</dbReference>
<proteinExistence type="inferred from homology"/>
<dbReference type="RefSeq" id="WP_153240459.1">
    <property type="nucleotide sequence ID" value="NZ_CP036422.1"/>
</dbReference>
<dbReference type="Gene3D" id="3.30.2010.10">
    <property type="entry name" value="Metalloproteases ('zincins'), catalytic domain"/>
    <property type="match status" value="1"/>
</dbReference>
<evidence type="ECO:0000256" key="3">
    <source>
        <dbReference type="ARBA" id="ARBA00022801"/>
    </source>
</evidence>
<dbReference type="InterPro" id="IPR051156">
    <property type="entry name" value="Mito/Outer_Membr_Metalloprot"/>
</dbReference>
<evidence type="ECO:0000259" key="7">
    <source>
        <dbReference type="Pfam" id="PF01435"/>
    </source>
</evidence>
<keyword evidence="5 6" id="KW-0482">Metalloprotease</keyword>
<dbReference type="EMBL" id="CP036422">
    <property type="protein sequence ID" value="QFU77314.1"/>
    <property type="molecule type" value="Genomic_DNA"/>
</dbReference>
<evidence type="ECO:0000313" key="9">
    <source>
        <dbReference type="Proteomes" id="UP000326287"/>
    </source>
</evidence>
<evidence type="ECO:0000313" key="8">
    <source>
        <dbReference type="EMBL" id="QFU77314.1"/>
    </source>
</evidence>
<evidence type="ECO:0000256" key="2">
    <source>
        <dbReference type="ARBA" id="ARBA00022723"/>
    </source>
</evidence>
<dbReference type="KEGG" id="halc:EY643_17520"/>
<dbReference type="Pfam" id="PF01435">
    <property type="entry name" value="Peptidase_M48"/>
    <property type="match status" value="1"/>
</dbReference>
<dbReference type="GO" id="GO:0004222">
    <property type="term" value="F:metalloendopeptidase activity"/>
    <property type="evidence" value="ECO:0007669"/>
    <property type="project" value="InterPro"/>
</dbReference>
<accession>A0A5P9NPV3</accession>
<dbReference type="GO" id="GO:0016020">
    <property type="term" value="C:membrane"/>
    <property type="evidence" value="ECO:0007669"/>
    <property type="project" value="TreeGrafter"/>
</dbReference>
<organism evidence="8 9">
    <name type="scientific">Halioglobus maricola</name>
    <dbReference type="NCBI Taxonomy" id="2601894"/>
    <lineage>
        <taxon>Bacteria</taxon>
        <taxon>Pseudomonadati</taxon>
        <taxon>Pseudomonadota</taxon>
        <taxon>Gammaproteobacteria</taxon>
        <taxon>Cellvibrionales</taxon>
        <taxon>Halieaceae</taxon>
        <taxon>Halioglobus</taxon>
    </lineage>
</organism>
<keyword evidence="3 6" id="KW-0378">Hydrolase</keyword>
<dbReference type="AlphaFoldDB" id="A0A5P9NPV3"/>
<evidence type="ECO:0000256" key="1">
    <source>
        <dbReference type="ARBA" id="ARBA00022670"/>
    </source>
</evidence>
<reference evidence="8 9" key="1">
    <citation type="submission" date="2019-02" db="EMBL/GenBank/DDBJ databases">
        <authorList>
            <person name="Li S.-H."/>
        </authorList>
    </citation>
    <scope>NUCLEOTIDE SEQUENCE [LARGE SCALE GENOMIC DNA]</scope>
    <source>
        <strain evidence="8 9">IMCC14385</strain>
    </source>
</reference>
<comment type="similarity">
    <text evidence="6">Belongs to the peptidase M48 family.</text>
</comment>
<dbReference type="Proteomes" id="UP000326287">
    <property type="component" value="Chromosome"/>
</dbReference>
<keyword evidence="4 6" id="KW-0862">Zinc</keyword>
<keyword evidence="1 6" id="KW-0645">Protease</keyword>
<dbReference type="GO" id="GO:0051603">
    <property type="term" value="P:proteolysis involved in protein catabolic process"/>
    <property type="evidence" value="ECO:0007669"/>
    <property type="project" value="TreeGrafter"/>
</dbReference>
<feature type="domain" description="Peptidase M48" evidence="7">
    <location>
        <begin position="76"/>
        <end position="257"/>
    </location>
</feature>
<gene>
    <name evidence="8" type="ORF">EY643_17520</name>
</gene>
<evidence type="ECO:0000256" key="6">
    <source>
        <dbReference type="RuleBase" id="RU003983"/>
    </source>
</evidence>